<dbReference type="SMART" id="SM00922">
    <property type="entry name" value="MR_MLE"/>
    <property type="match status" value="1"/>
</dbReference>
<dbReference type="Gene3D" id="3.20.20.120">
    <property type="entry name" value="Enolase-like C-terminal domain"/>
    <property type="match status" value="1"/>
</dbReference>
<feature type="domain" description="Mandelate racemase/muconate lactonizing enzyme C-terminal" evidence="2">
    <location>
        <begin position="132"/>
        <end position="237"/>
    </location>
</feature>
<dbReference type="CDD" id="cd03316">
    <property type="entry name" value="MR_like"/>
    <property type="match status" value="1"/>
</dbReference>
<dbReference type="Gene3D" id="3.30.390.10">
    <property type="entry name" value="Enolase-like, N-terminal domain"/>
    <property type="match status" value="1"/>
</dbReference>
<dbReference type="SFLD" id="SFLDG00179">
    <property type="entry name" value="mandelate_racemase"/>
    <property type="match status" value="1"/>
</dbReference>
<dbReference type="PANTHER" id="PTHR48080:SF2">
    <property type="entry name" value="D-GALACTONATE DEHYDRATASE"/>
    <property type="match status" value="1"/>
</dbReference>
<dbReference type="EMBL" id="VBAJ01000020">
    <property type="protein sequence ID" value="TMJ10173.1"/>
    <property type="molecule type" value="Genomic_DNA"/>
</dbReference>
<organism evidence="4 6">
    <name type="scientific">Candidatus Segetimicrobium genomatis</name>
    <dbReference type="NCBI Taxonomy" id="2569760"/>
    <lineage>
        <taxon>Bacteria</taxon>
        <taxon>Bacillati</taxon>
        <taxon>Candidatus Sysuimicrobiota</taxon>
        <taxon>Candidatus Sysuimicrobiia</taxon>
        <taxon>Candidatus Sysuimicrobiales</taxon>
        <taxon>Candidatus Segetimicrobiaceae</taxon>
        <taxon>Candidatus Segetimicrobium</taxon>
    </lineage>
</organism>
<dbReference type="PANTHER" id="PTHR48080">
    <property type="entry name" value="D-GALACTONATE DEHYDRATASE-RELATED"/>
    <property type="match status" value="1"/>
</dbReference>
<evidence type="ECO:0000313" key="3">
    <source>
        <dbReference type="EMBL" id="TMJ08900.1"/>
    </source>
</evidence>
<sequence>MRITEVKTYVMGTNWRNLVFVKVLTDEGVYGIGEATLQNGEESVTAYLQAASRRHVIGSDPFNIEDLWLRMFRNDFWRGGVFAYTGISAVEIACWDIIGKVTGQPIYRLLGGAVRDRIPAYGNGWYTVERRPEEFASAAKRAIAKGYQALKVDPFGAGGYELTRKEHRLSVSIVEAIRNAVGDAVEILIEGHGRFSPATAIALAKDLEAFHPGWFEEPVPPENFAELRKAAEKIAIPIATGERCFARYGYRELLESRAADIIQPDVLHAGGLLEVKKIAAMADAYFVTVAPHNSNGPVCTAASVQLGFTVPNFKMQECFDDFVEPYVKEAVPGCPQVVDGAFSTPHGPGLGVDLREDVIEEHPYRPLHFNLWDADWHKRQARSVGL</sequence>
<dbReference type="InterPro" id="IPR013342">
    <property type="entry name" value="Mandelate_racemase_C"/>
</dbReference>
<dbReference type="Pfam" id="PF02746">
    <property type="entry name" value="MR_MLE_N"/>
    <property type="match status" value="1"/>
</dbReference>
<evidence type="ECO:0000313" key="4">
    <source>
        <dbReference type="EMBL" id="TMJ10173.1"/>
    </source>
</evidence>
<dbReference type="Proteomes" id="UP000315217">
    <property type="component" value="Unassembled WGS sequence"/>
</dbReference>
<dbReference type="GO" id="GO:0016829">
    <property type="term" value="F:lyase activity"/>
    <property type="evidence" value="ECO:0007669"/>
    <property type="project" value="UniProtKB-KW"/>
</dbReference>
<keyword evidence="1" id="KW-0456">Lyase</keyword>
<evidence type="ECO:0000256" key="1">
    <source>
        <dbReference type="ARBA" id="ARBA00023239"/>
    </source>
</evidence>
<protein>
    <submittedName>
        <fullName evidence="4">Mandelate racemase/muconate lactonizing enzyme family protein</fullName>
    </submittedName>
</protein>
<comment type="caution">
    <text evidence="4">The sequence shown here is derived from an EMBL/GenBank/DDBJ whole genome shotgun (WGS) entry which is preliminary data.</text>
</comment>
<gene>
    <name evidence="3" type="ORF">E6G98_11020</name>
    <name evidence="4" type="ORF">E6G99_01325</name>
</gene>
<proteinExistence type="predicted"/>
<dbReference type="InterPro" id="IPR013341">
    <property type="entry name" value="Mandelate_racemase_N_dom"/>
</dbReference>
<dbReference type="SFLD" id="SFLDS00001">
    <property type="entry name" value="Enolase"/>
    <property type="match status" value="1"/>
</dbReference>
<dbReference type="InterPro" id="IPR029065">
    <property type="entry name" value="Enolase_C-like"/>
</dbReference>
<dbReference type="InterPro" id="IPR036849">
    <property type="entry name" value="Enolase-like_C_sf"/>
</dbReference>
<dbReference type="Proteomes" id="UP000318661">
    <property type="component" value="Unassembled WGS sequence"/>
</dbReference>
<reference evidence="5 6" key="1">
    <citation type="journal article" date="2019" name="Nat. Microbiol.">
        <title>Mediterranean grassland soil C-N compound turnover is dependent on rainfall and depth, and is mediated by genomically divergent microorganisms.</title>
        <authorList>
            <person name="Diamond S."/>
            <person name="Andeer P.F."/>
            <person name="Li Z."/>
            <person name="Crits-Christoph A."/>
            <person name="Burstein D."/>
            <person name="Anantharaman K."/>
            <person name="Lane K.R."/>
            <person name="Thomas B.C."/>
            <person name="Pan C."/>
            <person name="Northen T.R."/>
            <person name="Banfield J.F."/>
        </authorList>
    </citation>
    <scope>NUCLEOTIDE SEQUENCE [LARGE SCALE GENOMIC DNA]</scope>
    <source>
        <strain evidence="3">NP_1</strain>
        <strain evidence="4">NP_2</strain>
    </source>
</reference>
<evidence type="ECO:0000313" key="5">
    <source>
        <dbReference type="Proteomes" id="UP000315217"/>
    </source>
</evidence>
<dbReference type="EMBL" id="VBAI01000174">
    <property type="protein sequence ID" value="TMJ08900.1"/>
    <property type="molecule type" value="Genomic_DNA"/>
</dbReference>
<dbReference type="InterPro" id="IPR029017">
    <property type="entry name" value="Enolase-like_N"/>
</dbReference>
<dbReference type="SUPFAM" id="SSF51604">
    <property type="entry name" value="Enolase C-terminal domain-like"/>
    <property type="match status" value="1"/>
</dbReference>
<accession>A0A537LQ80</accession>
<dbReference type="Pfam" id="PF13378">
    <property type="entry name" value="MR_MLE_C"/>
    <property type="match status" value="1"/>
</dbReference>
<evidence type="ECO:0000259" key="2">
    <source>
        <dbReference type="SMART" id="SM00922"/>
    </source>
</evidence>
<dbReference type="SUPFAM" id="SSF54826">
    <property type="entry name" value="Enolase N-terminal domain-like"/>
    <property type="match status" value="1"/>
</dbReference>
<dbReference type="AlphaFoldDB" id="A0A537LQ80"/>
<name>A0A537LQ80_9BACT</name>
<evidence type="ECO:0000313" key="6">
    <source>
        <dbReference type="Proteomes" id="UP000318661"/>
    </source>
</evidence>
<dbReference type="InterPro" id="IPR034593">
    <property type="entry name" value="DgoD-like"/>
</dbReference>